<reference evidence="1 2" key="1">
    <citation type="journal article" date="2021" name="Elife">
        <title>Chloroplast acquisition without the gene transfer in kleptoplastic sea slugs, Plakobranchus ocellatus.</title>
        <authorList>
            <person name="Maeda T."/>
            <person name="Takahashi S."/>
            <person name="Yoshida T."/>
            <person name="Shimamura S."/>
            <person name="Takaki Y."/>
            <person name="Nagai Y."/>
            <person name="Toyoda A."/>
            <person name="Suzuki Y."/>
            <person name="Arimoto A."/>
            <person name="Ishii H."/>
            <person name="Satoh N."/>
            <person name="Nishiyama T."/>
            <person name="Hasebe M."/>
            <person name="Maruyama T."/>
            <person name="Minagawa J."/>
            <person name="Obokata J."/>
            <person name="Shigenobu S."/>
        </authorList>
    </citation>
    <scope>NUCLEOTIDE SEQUENCE [LARGE SCALE GENOMIC DNA]</scope>
</reference>
<protein>
    <recommendedName>
        <fullName evidence="3">RRM domain-containing protein</fullName>
    </recommendedName>
</protein>
<keyword evidence="2" id="KW-1185">Reference proteome</keyword>
<name>A0AAV4J8M0_9GAST</name>
<proteinExistence type="predicted"/>
<comment type="caution">
    <text evidence="1">The sequence shown here is derived from an EMBL/GenBank/DDBJ whole genome shotgun (WGS) entry which is preliminary data.</text>
</comment>
<evidence type="ECO:0000313" key="1">
    <source>
        <dbReference type="EMBL" id="GFS19024.1"/>
    </source>
</evidence>
<organism evidence="1 2">
    <name type="scientific">Elysia marginata</name>
    <dbReference type="NCBI Taxonomy" id="1093978"/>
    <lineage>
        <taxon>Eukaryota</taxon>
        <taxon>Metazoa</taxon>
        <taxon>Spiralia</taxon>
        <taxon>Lophotrochozoa</taxon>
        <taxon>Mollusca</taxon>
        <taxon>Gastropoda</taxon>
        <taxon>Heterobranchia</taxon>
        <taxon>Euthyneura</taxon>
        <taxon>Panpulmonata</taxon>
        <taxon>Sacoglossa</taxon>
        <taxon>Placobranchoidea</taxon>
        <taxon>Plakobranchidae</taxon>
        <taxon>Elysia</taxon>
    </lineage>
</organism>
<evidence type="ECO:0000313" key="2">
    <source>
        <dbReference type="Proteomes" id="UP000762676"/>
    </source>
</evidence>
<gene>
    <name evidence="1" type="ORF">ElyMa_003278100</name>
</gene>
<evidence type="ECO:0008006" key="3">
    <source>
        <dbReference type="Google" id="ProtNLM"/>
    </source>
</evidence>
<dbReference type="EMBL" id="BMAT01006749">
    <property type="protein sequence ID" value="GFS19024.1"/>
    <property type="molecule type" value="Genomic_DNA"/>
</dbReference>
<dbReference type="AlphaFoldDB" id="A0AAV4J8M0"/>
<accession>A0AAV4J8M0</accession>
<dbReference type="Proteomes" id="UP000762676">
    <property type="component" value="Unassembled WGS sequence"/>
</dbReference>
<sequence>MTSVSPIHKKRSTRMSFASRQSLANLMGRRSFAPKSSSGSSKNIGVFTDSRCYKHSPRVGQHHTYVGEELARFEATQWRAAFSAMGGLRQRGVKAPKPFTVLNKAPYHCSSMGRTFEVRYGELIKLQPPVFRKTKKADRPQICNCITKEVLPIFQEKRVTGPFDLSSSVSDTRPLPKTRYYLPKSCVIVRWDPLVHSSVDKICEWLITTFGPFLFTTRSASNSMLVAFETMEQAHRAVTFQLKASAKITIKWHDSAMYNFGHFTKYSDYTVGTDPIWRKGMEEKAKPRPTRSTQNEINMKPKRLKITGI</sequence>